<keyword evidence="1" id="KW-0812">Transmembrane</keyword>
<gene>
    <name evidence="2" type="ORF">H7B67_05990</name>
</gene>
<evidence type="ECO:0000313" key="2">
    <source>
        <dbReference type="EMBL" id="MBB6633652.1"/>
    </source>
</evidence>
<organism evidence="2 3">
    <name type="scientific">Cohnella thailandensis</name>
    <dbReference type="NCBI Taxonomy" id="557557"/>
    <lineage>
        <taxon>Bacteria</taxon>
        <taxon>Bacillati</taxon>
        <taxon>Bacillota</taxon>
        <taxon>Bacilli</taxon>
        <taxon>Bacillales</taxon>
        <taxon>Paenibacillaceae</taxon>
        <taxon>Cohnella</taxon>
    </lineage>
</organism>
<protein>
    <recommendedName>
        <fullName evidence="4">DUF4367 domain-containing protein</fullName>
    </recommendedName>
</protein>
<evidence type="ECO:0000256" key="1">
    <source>
        <dbReference type="SAM" id="Phobius"/>
    </source>
</evidence>
<reference evidence="2 3" key="1">
    <citation type="submission" date="2020-08" db="EMBL/GenBank/DDBJ databases">
        <title>Cohnella phylogeny.</title>
        <authorList>
            <person name="Dunlap C."/>
        </authorList>
    </citation>
    <scope>NUCLEOTIDE SEQUENCE [LARGE SCALE GENOMIC DNA]</scope>
    <source>
        <strain evidence="2 3">DSM 25241</strain>
    </source>
</reference>
<keyword evidence="3" id="KW-1185">Reference proteome</keyword>
<keyword evidence="1" id="KW-1133">Transmembrane helix</keyword>
<sequence length="334" mass="37465">MEQARDSLADSKLRMGGRKEERFREIDIVDAVMGRVRRLDNGPRKARRPRRLTKTAVLAAAGSLVLLGSVAGYAATEYVKLKDSQGRVVIETIEASKFELPKDIGQRMSEYRDRVHAALKQDEMAAYYIKDDEVNAYAAIDQIDFESKLEYDTYGDYESRMQSAKAPYLPKPDSLPRGYEFEFGKLTPRPPLRGDPGNEFEQIRDRLKSAAEAAKKGEILFMETVKWKSILNSKLVFAKGSAKIELLATTGAENGTPKATISQRESDRSESVRLSDAQQAVYVRDDGLEATNTNTLAWYDEASNIYYSIYADSSVTRDEMLRIGKSIVQAAGDR</sequence>
<comment type="caution">
    <text evidence="2">The sequence shown here is derived from an EMBL/GenBank/DDBJ whole genome shotgun (WGS) entry which is preliminary data.</text>
</comment>
<feature type="transmembrane region" description="Helical" evidence="1">
    <location>
        <begin position="55"/>
        <end position="75"/>
    </location>
</feature>
<evidence type="ECO:0008006" key="4">
    <source>
        <dbReference type="Google" id="ProtNLM"/>
    </source>
</evidence>
<dbReference type="Proteomes" id="UP000535838">
    <property type="component" value="Unassembled WGS sequence"/>
</dbReference>
<dbReference type="RefSeq" id="WP_185118881.1">
    <property type="nucleotide sequence ID" value="NZ_JACJVQ010000005.1"/>
</dbReference>
<name>A0A841SR22_9BACL</name>
<dbReference type="AlphaFoldDB" id="A0A841SR22"/>
<accession>A0A841SR22</accession>
<dbReference type="EMBL" id="JACJVQ010000005">
    <property type="protein sequence ID" value="MBB6633652.1"/>
    <property type="molecule type" value="Genomic_DNA"/>
</dbReference>
<proteinExistence type="predicted"/>
<keyword evidence="1" id="KW-0472">Membrane</keyword>
<evidence type="ECO:0000313" key="3">
    <source>
        <dbReference type="Proteomes" id="UP000535838"/>
    </source>
</evidence>